<feature type="domain" description="HD/PDEase" evidence="1">
    <location>
        <begin position="22"/>
        <end position="137"/>
    </location>
</feature>
<sequence>MDKNKIIEKTKDFVKNKLYGEGSGHDWWHIERVHNLSKYLASKENADYFIVEMTALLHDIDDWKFSDGIETNTSITEEFLSSVNVEEDSANKIVSIIKTMSFKGGLVDSTQCTIEGMVVQDADRLDAIGAIGIARTFAYGGYK</sequence>
<gene>
    <name evidence="2" type="ORF">CHL78_017020</name>
</gene>
<evidence type="ECO:0000313" key="3">
    <source>
        <dbReference type="Proteomes" id="UP000215694"/>
    </source>
</evidence>
<dbReference type="PANTHER" id="PTHR33594:SF1">
    <property type="entry name" value="HD_PDEASE DOMAIN-CONTAINING PROTEIN"/>
    <property type="match status" value="1"/>
</dbReference>
<dbReference type="OrthoDB" id="9797344at2"/>
<dbReference type="Gene3D" id="1.20.58.1910">
    <property type="match status" value="1"/>
</dbReference>
<evidence type="ECO:0000259" key="1">
    <source>
        <dbReference type="SMART" id="SM00471"/>
    </source>
</evidence>
<dbReference type="Pfam" id="PF01966">
    <property type="entry name" value="HD"/>
    <property type="match status" value="1"/>
</dbReference>
<evidence type="ECO:0000313" key="2">
    <source>
        <dbReference type="EMBL" id="RDY25657.1"/>
    </source>
</evidence>
<dbReference type="InterPro" id="IPR003607">
    <property type="entry name" value="HD/PDEase_dom"/>
</dbReference>
<dbReference type="CDD" id="cd00077">
    <property type="entry name" value="HDc"/>
    <property type="match status" value="1"/>
</dbReference>
<accession>A0A371IYU9</accession>
<dbReference type="EMBL" id="NOJY02000055">
    <property type="protein sequence ID" value="RDY25657.1"/>
    <property type="molecule type" value="Genomic_DNA"/>
</dbReference>
<keyword evidence="3" id="KW-1185">Reference proteome</keyword>
<proteinExistence type="predicted"/>
<dbReference type="SMART" id="SM00471">
    <property type="entry name" value="HDc"/>
    <property type="match status" value="1"/>
</dbReference>
<dbReference type="PANTHER" id="PTHR33594">
    <property type="entry name" value="SUPERFAMILY HYDROLASE, PUTATIVE (AFU_ORTHOLOGUE AFUA_1G03035)-RELATED"/>
    <property type="match status" value="1"/>
</dbReference>
<organism evidence="2 3">
    <name type="scientific">Romboutsia weinsteinii</name>
    <dbReference type="NCBI Taxonomy" id="2020949"/>
    <lineage>
        <taxon>Bacteria</taxon>
        <taxon>Bacillati</taxon>
        <taxon>Bacillota</taxon>
        <taxon>Clostridia</taxon>
        <taxon>Peptostreptococcales</taxon>
        <taxon>Peptostreptococcaceae</taxon>
        <taxon>Romboutsia</taxon>
    </lineage>
</organism>
<name>A0A371IYU9_9FIRM</name>
<protein>
    <submittedName>
        <fullName evidence="2">HD domain-containing protein</fullName>
    </submittedName>
</protein>
<dbReference type="RefSeq" id="WP_147295841.1">
    <property type="nucleotide sequence ID" value="NZ_NOJY02000055.1"/>
</dbReference>
<feature type="non-terminal residue" evidence="2">
    <location>
        <position position="143"/>
    </location>
</feature>
<reference evidence="2 3" key="1">
    <citation type="journal article" date="2017" name="Genome Announc.">
        <title>Draft Genome Sequence of Romboutsia weinsteinii sp. nov. Strain CCRI-19649(T) Isolated from Surface Water.</title>
        <authorList>
            <person name="Maheux A.F."/>
            <person name="Boudreau D.K."/>
            <person name="Berube E."/>
            <person name="Boissinot M."/>
            <person name="Cantin P."/>
            <person name="Raymond F."/>
            <person name="Corbeil J."/>
            <person name="Omar R.F."/>
            <person name="Bergeron M.G."/>
        </authorList>
    </citation>
    <scope>NUCLEOTIDE SEQUENCE [LARGE SCALE GENOMIC DNA]</scope>
    <source>
        <strain evidence="2 3">CCRI-19649</strain>
    </source>
</reference>
<dbReference type="SUPFAM" id="SSF109604">
    <property type="entry name" value="HD-domain/PDEase-like"/>
    <property type="match status" value="1"/>
</dbReference>
<dbReference type="InterPro" id="IPR006674">
    <property type="entry name" value="HD_domain"/>
</dbReference>
<dbReference type="AlphaFoldDB" id="A0A371IYU9"/>
<dbReference type="Proteomes" id="UP000215694">
    <property type="component" value="Unassembled WGS sequence"/>
</dbReference>
<dbReference type="Gene3D" id="1.10.472.50">
    <property type="entry name" value="HD-domain/PDEase-like"/>
    <property type="match status" value="1"/>
</dbReference>
<comment type="caution">
    <text evidence="2">The sequence shown here is derived from an EMBL/GenBank/DDBJ whole genome shotgun (WGS) entry which is preliminary data.</text>
</comment>